<keyword evidence="3" id="KW-1185">Reference proteome</keyword>
<feature type="region of interest" description="Disordered" evidence="1">
    <location>
        <begin position="1"/>
        <end position="52"/>
    </location>
</feature>
<reference evidence="2 3" key="1">
    <citation type="submission" date="2021-12" db="EMBL/GenBank/DDBJ databases">
        <title>Discovery of the Pendulisporaceae a myxobacterial family with distinct sporulation behavior and unique specialized metabolism.</title>
        <authorList>
            <person name="Garcia R."/>
            <person name="Popoff A."/>
            <person name="Bader C.D."/>
            <person name="Loehr J."/>
            <person name="Walesch S."/>
            <person name="Walt C."/>
            <person name="Boldt J."/>
            <person name="Bunk B."/>
            <person name="Haeckl F.J.F.P.J."/>
            <person name="Gunesch A.P."/>
            <person name="Birkelbach J."/>
            <person name="Nuebel U."/>
            <person name="Pietschmann T."/>
            <person name="Bach T."/>
            <person name="Mueller R."/>
        </authorList>
    </citation>
    <scope>NUCLEOTIDE SEQUENCE [LARGE SCALE GENOMIC DNA]</scope>
    <source>
        <strain evidence="2 3">MSr11954</strain>
    </source>
</reference>
<dbReference type="RefSeq" id="WP_394827855.1">
    <property type="nucleotide sequence ID" value="NZ_CP089984.1"/>
</dbReference>
<dbReference type="EMBL" id="CP089984">
    <property type="protein sequence ID" value="WXB18213.1"/>
    <property type="molecule type" value="Genomic_DNA"/>
</dbReference>
<evidence type="ECO:0000256" key="1">
    <source>
        <dbReference type="SAM" id="MobiDB-lite"/>
    </source>
</evidence>
<feature type="compositionally biased region" description="Basic and acidic residues" evidence="1">
    <location>
        <begin position="22"/>
        <end position="32"/>
    </location>
</feature>
<evidence type="ECO:0000313" key="2">
    <source>
        <dbReference type="EMBL" id="WXB18213.1"/>
    </source>
</evidence>
<dbReference type="Proteomes" id="UP001370348">
    <property type="component" value="Chromosome"/>
</dbReference>
<organism evidence="2 3">
    <name type="scientific">Pendulispora albinea</name>
    <dbReference type="NCBI Taxonomy" id="2741071"/>
    <lineage>
        <taxon>Bacteria</taxon>
        <taxon>Pseudomonadati</taxon>
        <taxon>Myxococcota</taxon>
        <taxon>Myxococcia</taxon>
        <taxon>Myxococcales</taxon>
        <taxon>Sorangiineae</taxon>
        <taxon>Pendulisporaceae</taxon>
        <taxon>Pendulispora</taxon>
    </lineage>
</organism>
<gene>
    <name evidence="2" type="ORF">LZC94_13235</name>
</gene>
<sequence>MAASGAAACSDDKNGGAPPNNIDKDKEKDKNGDAGLPDSGSPPSPDASDAATPMRTKSGWIYLENAKYTVAGQEEASHFLWPVHIGIRETRRSACAITAHDDRCQVRVCSGSDDGSFEEKNAGDITLGGITLDPDLDLKVASDGTYANSGGRTGSIWSGGEHVQFQAAGNPNGAPGFDINLTAPPIVAVSAPKWSFPDARPELKRSEELHLAWTSAGSDPSHMLTYISNDAKYGDPAVSLSCEHPLQAGAGTISASLLSKIPAGKIYFRMTARSRSAVKVGDWDISATLVAQTTGENGVGSVEVYGVAE</sequence>
<protein>
    <submittedName>
        <fullName evidence="2">Uncharacterized protein</fullName>
    </submittedName>
</protein>
<name>A0ABZ2M6S0_9BACT</name>
<proteinExistence type="predicted"/>
<accession>A0ABZ2M6S0</accession>
<evidence type="ECO:0000313" key="3">
    <source>
        <dbReference type="Proteomes" id="UP001370348"/>
    </source>
</evidence>